<name>A0A841L021_9FIRM</name>
<dbReference type="Pfam" id="PF13307">
    <property type="entry name" value="Helicase_C_2"/>
    <property type="match status" value="1"/>
</dbReference>
<dbReference type="GO" id="GO:0006281">
    <property type="term" value="P:DNA repair"/>
    <property type="evidence" value="ECO:0007669"/>
    <property type="project" value="UniProtKB-KW"/>
</dbReference>
<dbReference type="AlphaFoldDB" id="A0A841L021"/>
<keyword evidence="6" id="KW-0378">Hydrolase</keyword>
<dbReference type="Pfam" id="PF00270">
    <property type="entry name" value="DEAD"/>
    <property type="match status" value="1"/>
</dbReference>
<evidence type="ECO:0000256" key="1">
    <source>
        <dbReference type="ARBA" id="ARBA00022485"/>
    </source>
</evidence>
<accession>A0A841L021</accession>
<keyword evidence="7 17" id="KW-0347">Helicase</keyword>
<dbReference type="Gene3D" id="3.90.320.10">
    <property type="match status" value="1"/>
</dbReference>
<dbReference type="SUPFAM" id="SSF52540">
    <property type="entry name" value="P-loop containing nucleoside triphosphate hydrolases"/>
    <property type="match status" value="2"/>
</dbReference>
<evidence type="ECO:0000256" key="11">
    <source>
        <dbReference type="ARBA" id="ARBA00023014"/>
    </source>
</evidence>
<dbReference type="GO" id="GO:0051539">
    <property type="term" value="F:4 iron, 4 sulfur cluster binding"/>
    <property type="evidence" value="ECO:0007669"/>
    <property type="project" value="UniProtKB-KW"/>
</dbReference>
<evidence type="ECO:0000256" key="13">
    <source>
        <dbReference type="ARBA" id="ARBA00023204"/>
    </source>
</evidence>
<evidence type="ECO:0000256" key="12">
    <source>
        <dbReference type="ARBA" id="ARBA00023125"/>
    </source>
</evidence>
<dbReference type="InterPro" id="IPR014013">
    <property type="entry name" value="Helic_SF1/SF2_ATP-bd_DinG/Rad3"/>
</dbReference>
<dbReference type="InterPro" id="IPR010614">
    <property type="entry name" value="RAD3-like_helicase_DEAD"/>
</dbReference>
<evidence type="ECO:0000313" key="17">
    <source>
        <dbReference type="EMBL" id="MBB6218903.1"/>
    </source>
</evidence>
<evidence type="ECO:0000256" key="14">
    <source>
        <dbReference type="ARBA" id="ARBA00023235"/>
    </source>
</evidence>
<dbReference type="InterPro" id="IPR006555">
    <property type="entry name" value="ATP-dep_Helicase_C"/>
</dbReference>
<proteinExistence type="inferred from homology"/>
<evidence type="ECO:0000256" key="5">
    <source>
        <dbReference type="ARBA" id="ARBA00022763"/>
    </source>
</evidence>
<keyword evidence="14" id="KW-0413">Isomerase</keyword>
<dbReference type="GO" id="GO:0005524">
    <property type="term" value="F:ATP binding"/>
    <property type="evidence" value="ECO:0007669"/>
    <property type="project" value="UniProtKB-KW"/>
</dbReference>
<evidence type="ECO:0000256" key="6">
    <source>
        <dbReference type="ARBA" id="ARBA00022801"/>
    </source>
</evidence>
<dbReference type="InterPro" id="IPR045028">
    <property type="entry name" value="DinG/Rad3-like"/>
</dbReference>
<protein>
    <submittedName>
        <fullName evidence="17">Rad3-related DNA helicase</fullName>
    </submittedName>
</protein>
<keyword evidence="3" id="KW-0479">Metal-binding</keyword>
<keyword evidence="11" id="KW-0411">Iron-sulfur</keyword>
<comment type="caution">
    <text evidence="17">The sequence shown here is derived from an EMBL/GenBank/DDBJ whole genome shotgun (WGS) entry which is preliminary data.</text>
</comment>
<reference evidence="17 18" key="1">
    <citation type="submission" date="2020-08" db="EMBL/GenBank/DDBJ databases">
        <title>Genomic Encyclopedia of Type Strains, Phase IV (KMG-IV): sequencing the most valuable type-strain genomes for metagenomic binning, comparative biology and taxonomic classification.</title>
        <authorList>
            <person name="Goeker M."/>
        </authorList>
    </citation>
    <scope>NUCLEOTIDE SEQUENCE [LARGE SCALE GENOMIC DNA]</scope>
    <source>
        <strain evidence="17 18">DSM 103526</strain>
    </source>
</reference>
<evidence type="ECO:0000313" key="18">
    <source>
        <dbReference type="Proteomes" id="UP000579281"/>
    </source>
</evidence>
<keyword evidence="10" id="KW-0408">Iron</keyword>
<dbReference type="Gene3D" id="1.10.275.40">
    <property type="match status" value="1"/>
</dbReference>
<dbReference type="PANTHER" id="PTHR11472">
    <property type="entry name" value="DNA REPAIR DEAD HELICASE RAD3/XP-D SUBFAMILY MEMBER"/>
    <property type="match status" value="1"/>
</dbReference>
<dbReference type="GO" id="GO:0016818">
    <property type="term" value="F:hydrolase activity, acting on acid anhydrides, in phosphorus-containing anhydrides"/>
    <property type="evidence" value="ECO:0007669"/>
    <property type="project" value="InterPro"/>
</dbReference>
<dbReference type="GO" id="GO:0046872">
    <property type="term" value="F:metal ion binding"/>
    <property type="evidence" value="ECO:0007669"/>
    <property type="project" value="UniProtKB-KW"/>
</dbReference>
<keyword evidence="8" id="KW-0269">Exonuclease</keyword>
<dbReference type="GO" id="GO:0003677">
    <property type="term" value="F:DNA binding"/>
    <property type="evidence" value="ECO:0007669"/>
    <property type="project" value="UniProtKB-KW"/>
</dbReference>
<organism evidence="17 18">
    <name type="scientific">Anaerosolibacter carboniphilus</name>
    <dbReference type="NCBI Taxonomy" id="1417629"/>
    <lineage>
        <taxon>Bacteria</taxon>
        <taxon>Bacillati</taxon>
        <taxon>Bacillota</taxon>
        <taxon>Clostridia</taxon>
        <taxon>Peptostreptococcales</taxon>
        <taxon>Thermotaleaceae</taxon>
        <taxon>Anaerosolibacter</taxon>
    </lineage>
</organism>
<keyword evidence="18" id="KW-1185">Reference proteome</keyword>
<gene>
    <name evidence="17" type="ORF">HNQ80_005078</name>
</gene>
<dbReference type="PANTHER" id="PTHR11472:SF34">
    <property type="entry name" value="REGULATOR OF TELOMERE ELONGATION HELICASE 1"/>
    <property type="match status" value="1"/>
</dbReference>
<dbReference type="SMART" id="SM00491">
    <property type="entry name" value="HELICc2"/>
    <property type="match status" value="1"/>
</dbReference>
<evidence type="ECO:0000256" key="2">
    <source>
        <dbReference type="ARBA" id="ARBA00022722"/>
    </source>
</evidence>
<evidence type="ECO:0000256" key="10">
    <source>
        <dbReference type="ARBA" id="ARBA00023004"/>
    </source>
</evidence>
<dbReference type="GO" id="GO:0043139">
    <property type="term" value="F:5'-3' DNA helicase activity"/>
    <property type="evidence" value="ECO:0007669"/>
    <property type="project" value="UniProtKB-EC"/>
</dbReference>
<comment type="similarity">
    <text evidence="15">Belongs to the helicase family. DinG subfamily.</text>
</comment>
<evidence type="ECO:0000256" key="9">
    <source>
        <dbReference type="ARBA" id="ARBA00022840"/>
    </source>
</evidence>
<dbReference type="Pfam" id="PF06733">
    <property type="entry name" value="DEAD_2"/>
    <property type="match status" value="1"/>
</dbReference>
<dbReference type="InterPro" id="IPR011545">
    <property type="entry name" value="DEAD/DEAH_box_helicase_dom"/>
</dbReference>
<evidence type="ECO:0000256" key="15">
    <source>
        <dbReference type="ARBA" id="ARBA00038058"/>
    </source>
</evidence>
<evidence type="ECO:0000256" key="4">
    <source>
        <dbReference type="ARBA" id="ARBA00022741"/>
    </source>
</evidence>
<dbReference type="Pfam" id="PF12705">
    <property type="entry name" value="PDDEXK_1"/>
    <property type="match status" value="1"/>
</dbReference>
<feature type="domain" description="Helicase ATP-binding" evidence="16">
    <location>
        <begin position="183"/>
        <end position="444"/>
    </location>
</feature>
<evidence type="ECO:0000256" key="3">
    <source>
        <dbReference type="ARBA" id="ARBA00022723"/>
    </source>
</evidence>
<keyword evidence="2" id="KW-0540">Nuclease</keyword>
<keyword evidence="9" id="KW-0067">ATP-binding</keyword>
<keyword evidence="1" id="KW-0004">4Fe-4S</keyword>
<dbReference type="Gene3D" id="3.40.50.300">
    <property type="entry name" value="P-loop containing nucleotide triphosphate hydrolases"/>
    <property type="match status" value="2"/>
</dbReference>
<sequence>MAKNNEIKISVRNLIEFVLRSGDLDTRFMGSSRAVEGTKAHGKVQKSYGENYTPEVTLRYSIPYQDLLLTVEGRADGILQEENRVIIDEIKSTTQPLDVIDENYNHLHWGQAKCYAYIYGQEQGLDEVDVQLTYYQLDTEEIKYLRKTFLLHELKQFFDDLIAQYFSWATFTHDWQIKRDTSIHALSFPFEAYRKGQREFAKAVYRTVVDGKKLFAQAPTGIGKTISTLFPTIKAIGEGHTSKIFYLTAKTITRQVAEEAFYKMHGRGLLFKSVTLTAKDKICFQEESICNPEHCEYARGHFDRVNEALRAILHQEQLLTREKIEAYAKEYHICPFEFSLDLTLWADAVVCDYNYAFDPRVYLKRFFSEEGGDYTFLVDEAHNLVDRSREMFSAELYKRPFLDLKRVFQSKAPSIAKALNQLNKNMLVYKKYLEEENQPIHKDNPKDLYPPLHKFMKEAEEWLTKNENQEGYEELLELYFSCHAFLRIAEFYDERYVTYVEKVQKDIKVKLFCLDPSYLLRDALRRGRSAILFSATLTPLPYFREILGGNEEDKLLRLPSPFDRNNLCLSIANRISTKYRAREDSYEAIVDYIHLTAQQRKGNYFAFFPSYQYMDQVYQRFIEKYPEIKTLLQGSSMVEAEREQFLLQFQSNSIESLVGFAVLGGIFSEGIDLVGDRLVGAIIVGVGLPQICLERDIIMNYFQEKNHLGYEYAYMYPGMNKVLQGAGRVIRSEWDQGVVLLIDERFRHSRYQKLFPQEWSNPSFVRDLKELDLTLESFWNPNK</sequence>
<dbReference type="RefSeq" id="WP_184313806.1">
    <property type="nucleotide sequence ID" value="NZ_JACHEN010000054.1"/>
</dbReference>
<dbReference type="Gene3D" id="1.10.30.20">
    <property type="entry name" value="Bacterial XPD DNA helicase, FeS cluster domain"/>
    <property type="match status" value="1"/>
</dbReference>
<dbReference type="EMBL" id="JACHEN010000054">
    <property type="protein sequence ID" value="MBB6218903.1"/>
    <property type="molecule type" value="Genomic_DNA"/>
</dbReference>
<dbReference type="InterPro" id="IPR038726">
    <property type="entry name" value="PDDEXK_AddAB-type"/>
</dbReference>
<keyword evidence="5" id="KW-0227">DNA damage</keyword>
<evidence type="ECO:0000256" key="8">
    <source>
        <dbReference type="ARBA" id="ARBA00022839"/>
    </source>
</evidence>
<evidence type="ECO:0000259" key="16">
    <source>
        <dbReference type="PROSITE" id="PS51193"/>
    </source>
</evidence>
<evidence type="ECO:0000256" key="7">
    <source>
        <dbReference type="ARBA" id="ARBA00022806"/>
    </source>
</evidence>
<dbReference type="InterPro" id="IPR042493">
    <property type="entry name" value="XPD_DNA_FeS"/>
</dbReference>
<dbReference type="InterPro" id="IPR027417">
    <property type="entry name" value="P-loop_NTPase"/>
</dbReference>
<dbReference type="InterPro" id="IPR011604">
    <property type="entry name" value="PDDEXK-like_dom_sf"/>
</dbReference>
<dbReference type="PROSITE" id="PS51193">
    <property type="entry name" value="HELICASE_ATP_BIND_2"/>
    <property type="match status" value="1"/>
</dbReference>
<keyword evidence="12" id="KW-0238">DNA-binding</keyword>
<dbReference type="SMART" id="SM00488">
    <property type="entry name" value="DEXDc2"/>
    <property type="match status" value="1"/>
</dbReference>
<dbReference type="GO" id="GO:0004527">
    <property type="term" value="F:exonuclease activity"/>
    <property type="evidence" value="ECO:0007669"/>
    <property type="project" value="UniProtKB-KW"/>
</dbReference>
<dbReference type="Proteomes" id="UP000579281">
    <property type="component" value="Unassembled WGS sequence"/>
</dbReference>
<dbReference type="InterPro" id="IPR006554">
    <property type="entry name" value="Helicase-like_DEXD_c2"/>
</dbReference>
<keyword evidence="4" id="KW-0547">Nucleotide-binding</keyword>
<keyword evidence="13" id="KW-0234">DNA repair</keyword>